<dbReference type="EMBL" id="MU005774">
    <property type="protein sequence ID" value="KAF2707229.1"/>
    <property type="molecule type" value="Genomic_DNA"/>
</dbReference>
<dbReference type="OrthoDB" id="3782277at2759"/>
<dbReference type="Proteomes" id="UP000799428">
    <property type="component" value="Unassembled WGS sequence"/>
</dbReference>
<evidence type="ECO:0000313" key="2">
    <source>
        <dbReference type="Proteomes" id="UP000799428"/>
    </source>
</evidence>
<reference evidence="1" key="1">
    <citation type="journal article" date="2020" name="Stud. Mycol.">
        <title>101 Dothideomycetes genomes: a test case for predicting lifestyles and emergence of pathogens.</title>
        <authorList>
            <person name="Haridas S."/>
            <person name="Albert R."/>
            <person name="Binder M."/>
            <person name="Bloem J."/>
            <person name="Labutti K."/>
            <person name="Salamov A."/>
            <person name="Andreopoulos B."/>
            <person name="Baker S."/>
            <person name="Barry K."/>
            <person name="Bills G."/>
            <person name="Bluhm B."/>
            <person name="Cannon C."/>
            <person name="Castanera R."/>
            <person name="Culley D."/>
            <person name="Daum C."/>
            <person name="Ezra D."/>
            <person name="Gonzalez J."/>
            <person name="Henrissat B."/>
            <person name="Kuo A."/>
            <person name="Liang C."/>
            <person name="Lipzen A."/>
            <person name="Lutzoni F."/>
            <person name="Magnuson J."/>
            <person name="Mondo S."/>
            <person name="Nolan M."/>
            <person name="Ohm R."/>
            <person name="Pangilinan J."/>
            <person name="Park H.-J."/>
            <person name="Ramirez L."/>
            <person name="Alfaro M."/>
            <person name="Sun H."/>
            <person name="Tritt A."/>
            <person name="Yoshinaga Y."/>
            <person name="Zwiers L.-H."/>
            <person name="Turgeon B."/>
            <person name="Goodwin S."/>
            <person name="Spatafora J."/>
            <person name="Crous P."/>
            <person name="Grigoriev I."/>
        </authorList>
    </citation>
    <scope>NUCLEOTIDE SEQUENCE</scope>
    <source>
        <strain evidence="1">CBS 279.74</strain>
    </source>
</reference>
<name>A0A6G1K2Y0_9PLEO</name>
<accession>A0A6G1K2Y0</accession>
<dbReference type="AlphaFoldDB" id="A0A6G1K2Y0"/>
<gene>
    <name evidence="1" type="ORF">K504DRAFT_458673</name>
</gene>
<protein>
    <submittedName>
        <fullName evidence="1">Uncharacterized protein</fullName>
    </submittedName>
</protein>
<proteinExistence type="predicted"/>
<evidence type="ECO:0000313" key="1">
    <source>
        <dbReference type="EMBL" id="KAF2707229.1"/>
    </source>
</evidence>
<keyword evidence="2" id="KW-1185">Reference proteome</keyword>
<sequence>MADAYVDGAQSNLTFHVSDIRPGFEAEVDCLIPNTYFNLFAISALFDYCGDRSLDVSYSFGETRLTVRRGWRVNE</sequence>
<organism evidence="1 2">
    <name type="scientific">Pleomassaria siparia CBS 279.74</name>
    <dbReference type="NCBI Taxonomy" id="1314801"/>
    <lineage>
        <taxon>Eukaryota</taxon>
        <taxon>Fungi</taxon>
        <taxon>Dikarya</taxon>
        <taxon>Ascomycota</taxon>
        <taxon>Pezizomycotina</taxon>
        <taxon>Dothideomycetes</taxon>
        <taxon>Pleosporomycetidae</taxon>
        <taxon>Pleosporales</taxon>
        <taxon>Pleomassariaceae</taxon>
        <taxon>Pleomassaria</taxon>
    </lineage>
</organism>